<keyword evidence="5 6" id="KW-0472">Membrane</keyword>
<dbReference type="InterPro" id="IPR002523">
    <property type="entry name" value="MgTranspt_CorA/ZnTranspt_ZntB"/>
</dbReference>
<evidence type="ECO:0000313" key="8">
    <source>
        <dbReference type="Proteomes" id="UP000265703"/>
    </source>
</evidence>
<evidence type="ECO:0000256" key="3">
    <source>
        <dbReference type="ARBA" id="ARBA00022692"/>
    </source>
</evidence>
<dbReference type="SUPFAM" id="SSF144083">
    <property type="entry name" value="Magnesium transport protein CorA, transmembrane region"/>
    <property type="match status" value="1"/>
</dbReference>
<dbReference type="AlphaFoldDB" id="A0A397TEP9"/>
<evidence type="ECO:0000256" key="4">
    <source>
        <dbReference type="ARBA" id="ARBA00022989"/>
    </source>
</evidence>
<comment type="similarity">
    <text evidence="2">Belongs to the CorA metal ion transporter (MIT) (TC 1.A.35) family.</text>
</comment>
<dbReference type="Gene3D" id="3.30.460.20">
    <property type="entry name" value="CorA soluble domain-like"/>
    <property type="match status" value="1"/>
</dbReference>
<proteinExistence type="inferred from homology"/>
<reference evidence="7 8" key="1">
    <citation type="submission" date="2018-06" db="EMBL/GenBank/DDBJ databases">
        <title>Comparative genomics reveals the genomic features of Rhizophagus irregularis, R. cerebriforme, R. diaphanum and Gigaspora rosea, and their symbiotic lifestyle signature.</title>
        <authorList>
            <person name="Morin E."/>
            <person name="San Clemente H."/>
            <person name="Chen E.C.H."/>
            <person name="De La Providencia I."/>
            <person name="Hainaut M."/>
            <person name="Kuo A."/>
            <person name="Kohler A."/>
            <person name="Murat C."/>
            <person name="Tang N."/>
            <person name="Roy S."/>
            <person name="Loubradou J."/>
            <person name="Henrissat B."/>
            <person name="Grigoriev I.V."/>
            <person name="Corradi N."/>
            <person name="Roux C."/>
            <person name="Martin F.M."/>
        </authorList>
    </citation>
    <scope>NUCLEOTIDE SEQUENCE [LARGE SCALE GENOMIC DNA]</scope>
    <source>
        <strain evidence="7 8">DAOM 227022</strain>
    </source>
</reference>
<organism evidence="7 8">
    <name type="scientific">Glomus cerebriforme</name>
    <dbReference type="NCBI Taxonomy" id="658196"/>
    <lineage>
        <taxon>Eukaryota</taxon>
        <taxon>Fungi</taxon>
        <taxon>Fungi incertae sedis</taxon>
        <taxon>Mucoromycota</taxon>
        <taxon>Glomeromycotina</taxon>
        <taxon>Glomeromycetes</taxon>
        <taxon>Glomerales</taxon>
        <taxon>Glomeraceae</taxon>
        <taxon>Glomus</taxon>
    </lineage>
</organism>
<dbReference type="InterPro" id="IPR045863">
    <property type="entry name" value="CorA_TM1_TM2"/>
</dbReference>
<accession>A0A397TEP9</accession>
<dbReference type="EMBL" id="QKYT01000055">
    <property type="protein sequence ID" value="RIA95809.1"/>
    <property type="molecule type" value="Genomic_DNA"/>
</dbReference>
<feature type="transmembrane region" description="Helical" evidence="6">
    <location>
        <begin position="258"/>
        <end position="277"/>
    </location>
</feature>
<comment type="caution">
    <text evidence="7">The sequence shown here is derived from an EMBL/GenBank/DDBJ whole genome shotgun (WGS) entry which is preliminary data.</text>
</comment>
<gene>
    <name evidence="7" type="ORF">C1645_860563</name>
</gene>
<dbReference type="Proteomes" id="UP000265703">
    <property type="component" value="Unassembled WGS sequence"/>
</dbReference>
<dbReference type="CDD" id="cd12829">
    <property type="entry name" value="Alr1p-like"/>
    <property type="match status" value="1"/>
</dbReference>
<dbReference type="OrthoDB" id="29879at2759"/>
<evidence type="ECO:0008006" key="9">
    <source>
        <dbReference type="Google" id="ProtNLM"/>
    </source>
</evidence>
<dbReference type="GO" id="GO:0015095">
    <property type="term" value="F:magnesium ion transmembrane transporter activity"/>
    <property type="evidence" value="ECO:0007669"/>
    <property type="project" value="InterPro"/>
</dbReference>
<dbReference type="Pfam" id="PF01544">
    <property type="entry name" value="CorA"/>
    <property type="match status" value="1"/>
</dbReference>
<dbReference type="GO" id="GO:0010961">
    <property type="term" value="P:intracellular magnesium ion homeostasis"/>
    <property type="evidence" value="ECO:0007669"/>
    <property type="project" value="TreeGrafter"/>
</dbReference>
<evidence type="ECO:0000256" key="1">
    <source>
        <dbReference type="ARBA" id="ARBA00004141"/>
    </source>
</evidence>
<dbReference type="PANTHER" id="PTHR21535:SF51">
    <property type="entry name" value="MANGANESE RESISTANCE PROTEIN MNR2"/>
    <property type="match status" value="1"/>
</dbReference>
<dbReference type="STRING" id="658196.A0A397TEP9"/>
<evidence type="ECO:0000256" key="6">
    <source>
        <dbReference type="SAM" id="Phobius"/>
    </source>
</evidence>
<feature type="transmembrane region" description="Helical" evidence="6">
    <location>
        <begin position="289"/>
        <end position="310"/>
    </location>
</feature>
<keyword evidence="8" id="KW-1185">Reference proteome</keyword>
<sequence length="316" mass="36457">MTDLLQQGIFWLDVLAPTEAEMRILSTVFHIHPLTMEDIETEETREKCELFKNYYFVSFRSHDNGNSNTADVEPINMYNVVMREGILTFHFQPTPHQHNVRRRIQYLKDFITLTPDWINYAIMDDITDYFAPLIQKVEFESDAIDQLVMVLKKSEQHDMLVRIGLCRKLVMALLKMLGSKVDVIKGLIKRFEDKLFVNESPGDVSLYLGDIQDHIITMLQNLNHYENMLSRAHSNYLAQISIEITQLSNTTNDVLNRMTVFATILLPMNVITGLFGMNVHVPGQNVESFAWFSSITGSLLLILMLGVIFAKRIGFF</sequence>
<keyword evidence="3 6" id="KW-0812">Transmembrane</keyword>
<evidence type="ECO:0000256" key="5">
    <source>
        <dbReference type="ARBA" id="ARBA00023136"/>
    </source>
</evidence>
<name>A0A397TEP9_9GLOM</name>
<dbReference type="GO" id="GO:0016020">
    <property type="term" value="C:membrane"/>
    <property type="evidence" value="ECO:0007669"/>
    <property type="project" value="UniProtKB-SubCell"/>
</dbReference>
<dbReference type="InterPro" id="IPR045861">
    <property type="entry name" value="CorA_cytoplasmic_dom"/>
</dbReference>
<protein>
    <recommendedName>
        <fullName evidence="9">Mg2+ transporter protein</fullName>
    </recommendedName>
</protein>
<keyword evidence="4 6" id="KW-1133">Transmembrane helix</keyword>
<dbReference type="SUPFAM" id="SSF143865">
    <property type="entry name" value="CorA soluble domain-like"/>
    <property type="match status" value="1"/>
</dbReference>
<dbReference type="Gene3D" id="1.20.58.340">
    <property type="entry name" value="Magnesium transport protein CorA, transmembrane region"/>
    <property type="match status" value="2"/>
</dbReference>
<dbReference type="InterPro" id="IPR044089">
    <property type="entry name" value="Alr1-like"/>
</dbReference>
<evidence type="ECO:0000256" key="2">
    <source>
        <dbReference type="ARBA" id="ARBA00009765"/>
    </source>
</evidence>
<evidence type="ECO:0000313" key="7">
    <source>
        <dbReference type="EMBL" id="RIA95809.1"/>
    </source>
</evidence>
<dbReference type="PANTHER" id="PTHR21535">
    <property type="entry name" value="MAGNESIUM AND COBALT TRANSPORT PROTEIN/MITOCHONDRIAL IMPORT INNER MEMBRANE TRANSLOCASE SUBUNIT TIM8"/>
    <property type="match status" value="1"/>
</dbReference>
<dbReference type="FunFam" id="1.20.58.340:FF:000008">
    <property type="entry name" value="CorA family metal ion transporter"/>
    <property type="match status" value="1"/>
</dbReference>
<comment type="subcellular location">
    <subcellularLocation>
        <location evidence="1">Membrane</location>
        <topology evidence="1">Multi-pass membrane protein</topology>
    </subcellularLocation>
</comment>